<accession>K9U871</accession>
<dbReference type="HOGENOM" id="CLU_873871_0_0_3"/>
<reference evidence="3 4" key="1">
    <citation type="submission" date="2012-06" db="EMBL/GenBank/DDBJ databases">
        <title>Finished chromosome of genome of Chroococcidiopsis thermalis PCC 7203.</title>
        <authorList>
            <consortium name="US DOE Joint Genome Institute"/>
            <person name="Gugger M."/>
            <person name="Coursin T."/>
            <person name="Rippka R."/>
            <person name="Tandeau De Marsac N."/>
            <person name="Huntemann M."/>
            <person name="Wei C.-L."/>
            <person name="Han J."/>
            <person name="Detter J.C."/>
            <person name="Han C."/>
            <person name="Tapia R."/>
            <person name="Davenport K."/>
            <person name="Daligault H."/>
            <person name="Erkkila T."/>
            <person name="Gu W."/>
            <person name="Munk A.C.C."/>
            <person name="Teshima H."/>
            <person name="Xu Y."/>
            <person name="Chain P."/>
            <person name="Chen A."/>
            <person name="Krypides N."/>
            <person name="Mavromatis K."/>
            <person name="Markowitz V."/>
            <person name="Szeto E."/>
            <person name="Ivanova N."/>
            <person name="Mikhailova N."/>
            <person name="Ovchinnikova G."/>
            <person name="Pagani I."/>
            <person name="Pati A."/>
            <person name="Goodwin L."/>
            <person name="Peters L."/>
            <person name="Pitluck S."/>
            <person name="Woyke T."/>
            <person name="Kerfeld C."/>
        </authorList>
    </citation>
    <scope>NUCLEOTIDE SEQUENCE [LARGE SCALE GENOMIC DNA]</scope>
    <source>
        <strain evidence="3 4">PCC 7203</strain>
    </source>
</reference>
<dbReference type="InterPro" id="IPR025959">
    <property type="entry name" value="Winged_HTH_dom"/>
</dbReference>
<dbReference type="InterPro" id="IPR009057">
    <property type="entry name" value="Homeodomain-like_sf"/>
</dbReference>
<proteinExistence type="predicted"/>
<dbReference type="SUPFAM" id="SSF53098">
    <property type="entry name" value="Ribonuclease H-like"/>
    <property type="match status" value="1"/>
</dbReference>
<dbReference type="EMBL" id="CP003597">
    <property type="protein sequence ID" value="AFY90803.1"/>
    <property type="molecule type" value="Genomic_DNA"/>
</dbReference>
<dbReference type="AlphaFoldDB" id="K9U871"/>
<dbReference type="Proteomes" id="UP000010384">
    <property type="component" value="Chromosome"/>
</dbReference>
<dbReference type="PATRIC" id="fig|251229.3.peg.6356"/>
<dbReference type="Pfam" id="PF13358">
    <property type="entry name" value="DDE_3"/>
    <property type="match status" value="1"/>
</dbReference>
<dbReference type="InterPro" id="IPR036397">
    <property type="entry name" value="RNaseH_sf"/>
</dbReference>
<dbReference type="SUPFAM" id="SSF46689">
    <property type="entry name" value="Homeodomain-like"/>
    <property type="match status" value="1"/>
</dbReference>
<evidence type="ECO:0000313" key="4">
    <source>
        <dbReference type="Proteomes" id="UP000010384"/>
    </source>
</evidence>
<dbReference type="STRING" id="251229.Chro_5440"/>
<feature type="domain" description="Winged helix-turn helix" evidence="2">
    <location>
        <begin position="102"/>
        <end position="160"/>
    </location>
</feature>
<dbReference type="InParanoid" id="K9U871"/>
<dbReference type="GO" id="GO:0003676">
    <property type="term" value="F:nucleic acid binding"/>
    <property type="evidence" value="ECO:0007669"/>
    <property type="project" value="InterPro"/>
</dbReference>
<dbReference type="Gene3D" id="3.30.420.10">
    <property type="entry name" value="Ribonuclease H-like superfamily/Ribonuclease H"/>
    <property type="match status" value="1"/>
</dbReference>
<evidence type="ECO:0000259" key="2">
    <source>
        <dbReference type="Pfam" id="PF13592"/>
    </source>
</evidence>
<feature type="domain" description="Tc1-like transposase DDE" evidence="1">
    <location>
        <begin position="179"/>
        <end position="322"/>
    </location>
</feature>
<dbReference type="InterPro" id="IPR047655">
    <property type="entry name" value="Transpos_IS630-like"/>
</dbReference>
<dbReference type="OrthoDB" id="465657at2"/>
<dbReference type="NCBIfam" id="NF033545">
    <property type="entry name" value="transpos_IS630"/>
    <property type="match status" value="1"/>
</dbReference>
<dbReference type="Pfam" id="PF13592">
    <property type="entry name" value="HTH_33"/>
    <property type="match status" value="1"/>
</dbReference>
<sequence>MKTSVNPTSLTKTQQIQLLKDFIQSHPNEKEMRRALAVKLAMEGYVYRQISQILEVSVGFISKWKQAFESGGLAALRSSYQGGKGYLTQIERQAVIQWLVEQKTWDISDLEVYLIEQYDIVFQSRQSYYQLLKEARITWQKGEQTSPRQDPEAIYKKNREIAELLEKYRPQIEAEELVVYIIDECHLLWNDLVGYLWNFVKNPLKIPILNPKERQTYYGALELFTQEFTLVPEPTANGELTVEFVKKLLGKHPQARILLIWDGASYHRGQVMRDFLTEQNEGLLPENWQITCVRFAPYAPQENPVEAIWLQLKTLLRRFYRFGKSFKSVKRLFQLFVDLKLFNLPNFSNYDAFSRFA</sequence>
<keyword evidence="4" id="KW-1185">Reference proteome</keyword>
<dbReference type="Pfam" id="PF13384">
    <property type="entry name" value="HTH_23"/>
    <property type="match status" value="1"/>
</dbReference>
<dbReference type="eggNOG" id="COG3415">
    <property type="taxonomic scope" value="Bacteria"/>
</dbReference>
<dbReference type="InterPro" id="IPR038717">
    <property type="entry name" value="Tc1-like_DDE_dom"/>
</dbReference>
<evidence type="ECO:0000259" key="1">
    <source>
        <dbReference type="Pfam" id="PF13358"/>
    </source>
</evidence>
<dbReference type="eggNOG" id="COG3335">
    <property type="taxonomic scope" value="Bacteria"/>
</dbReference>
<protein>
    <submittedName>
        <fullName evidence="3">Transposase</fullName>
    </submittedName>
</protein>
<dbReference type="KEGG" id="cthe:Chro_5440"/>
<gene>
    <name evidence="3" type="ORF">Chro_5440</name>
</gene>
<name>K9U871_CHRTP</name>
<dbReference type="InterPro" id="IPR012337">
    <property type="entry name" value="RNaseH-like_sf"/>
</dbReference>
<dbReference type="RefSeq" id="WP_015157341.1">
    <property type="nucleotide sequence ID" value="NC_019695.1"/>
</dbReference>
<evidence type="ECO:0000313" key="3">
    <source>
        <dbReference type="EMBL" id="AFY90803.1"/>
    </source>
</evidence>
<organism evidence="3 4">
    <name type="scientific">Chroococcidiopsis thermalis (strain PCC 7203)</name>
    <dbReference type="NCBI Taxonomy" id="251229"/>
    <lineage>
        <taxon>Bacteria</taxon>
        <taxon>Bacillati</taxon>
        <taxon>Cyanobacteriota</taxon>
        <taxon>Cyanophyceae</taxon>
        <taxon>Chroococcidiopsidales</taxon>
        <taxon>Chroococcidiopsidaceae</taxon>
        <taxon>Chroococcidiopsis</taxon>
    </lineage>
</organism>